<keyword evidence="3" id="KW-1185">Reference proteome</keyword>
<evidence type="ECO:0000313" key="3">
    <source>
        <dbReference type="Proteomes" id="UP000701801"/>
    </source>
</evidence>
<dbReference type="EMBL" id="CAJVRM010000143">
    <property type="protein sequence ID" value="CAG8975595.1"/>
    <property type="molecule type" value="Genomic_DNA"/>
</dbReference>
<gene>
    <name evidence="2" type="ORF">HYALB_00006802</name>
</gene>
<protein>
    <submittedName>
        <fullName evidence="2">Uncharacterized protein</fullName>
    </submittedName>
</protein>
<feature type="region of interest" description="Disordered" evidence="1">
    <location>
        <begin position="1"/>
        <end position="50"/>
    </location>
</feature>
<dbReference type="Proteomes" id="UP000701801">
    <property type="component" value="Unassembled WGS sequence"/>
</dbReference>
<comment type="caution">
    <text evidence="2">The sequence shown here is derived from an EMBL/GenBank/DDBJ whole genome shotgun (WGS) entry which is preliminary data.</text>
</comment>
<evidence type="ECO:0000256" key="1">
    <source>
        <dbReference type="SAM" id="MobiDB-lite"/>
    </source>
</evidence>
<organism evidence="2 3">
    <name type="scientific">Hymenoscyphus albidus</name>
    <dbReference type="NCBI Taxonomy" id="595503"/>
    <lineage>
        <taxon>Eukaryota</taxon>
        <taxon>Fungi</taxon>
        <taxon>Dikarya</taxon>
        <taxon>Ascomycota</taxon>
        <taxon>Pezizomycotina</taxon>
        <taxon>Leotiomycetes</taxon>
        <taxon>Helotiales</taxon>
        <taxon>Helotiaceae</taxon>
        <taxon>Hymenoscyphus</taxon>
    </lineage>
</organism>
<dbReference type="AlphaFoldDB" id="A0A9N9LM28"/>
<sequence length="100" mass="10993">MGAAEHPKRSEEKDGDDASSLDTEPKPEPEPEPQPELQGKARQGNMSLEAGDKWLALSGFREKRTHTMVCWSSSERTVPADLNCLVFYLSYPAKSATPSS</sequence>
<proteinExistence type="predicted"/>
<feature type="compositionally biased region" description="Basic and acidic residues" evidence="1">
    <location>
        <begin position="1"/>
        <end position="12"/>
    </location>
</feature>
<name>A0A9N9LM28_9HELO</name>
<reference evidence="2" key="1">
    <citation type="submission" date="2021-07" db="EMBL/GenBank/DDBJ databases">
        <authorList>
            <person name="Durling M."/>
        </authorList>
    </citation>
    <scope>NUCLEOTIDE SEQUENCE</scope>
</reference>
<accession>A0A9N9LM28</accession>
<evidence type="ECO:0000313" key="2">
    <source>
        <dbReference type="EMBL" id="CAG8975595.1"/>
    </source>
</evidence>